<dbReference type="AlphaFoldDB" id="A0A1Y2AC19"/>
<comment type="caution">
    <text evidence="1">The sequence shown here is derived from an EMBL/GenBank/DDBJ whole genome shotgun (WGS) entry which is preliminary data.</text>
</comment>
<name>A0A1Y2AC19_9FUNG</name>
<accession>A0A1Y2AC19</accession>
<proteinExistence type="predicted"/>
<organism evidence="1 2">
    <name type="scientific">Neocallimastix californiae</name>
    <dbReference type="NCBI Taxonomy" id="1754190"/>
    <lineage>
        <taxon>Eukaryota</taxon>
        <taxon>Fungi</taxon>
        <taxon>Fungi incertae sedis</taxon>
        <taxon>Chytridiomycota</taxon>
        <taxon>Chytridiomycota incertae sedis</taxon>
        <taxon>Neocallimastigomycetes</taxon>
        <taxon>Neocallimastigales</taxon>
        <taxon>Neocallimastigaceae</taxon>
        <taxon>Neocallimastix</taxon>
    </lineage>
</organism>
<keyword evidence="2" id="KW-1185">Reference proteome</keyword>
<sequence>MPHDLTEKLDQLHPSILSNPSIRKEKKIEQEFKDNDRRLKNPLDQEINPKPKVKRHIQLVEGKKNYNIKDKLNSFVSQITLGQLLDISPKVRNELKPSVTIVNNIDLVKFGKQLRIVLTAMVILFSFLSI</sequence>
<evidence type="ECO:0000313" key="2">
    <source>
        <dbReference type="Proteomes" id="UP000193920"/>
    </source>
</evidence>
<protein>
    <submittedName>
        <fullName evidence="1">Uncharacterized protein</fullName>
    </submittedName>
</protein>
<gene>
    <name evidence="1" type="ORF">LY90DRAFT_517137</name>
</gene>
<reference evidence="1 2" key="1">
    <citation type="submission" date="2016-08" db="EMBL/GenBank/DDBJ databases">
        <title>A Parts List for Fungal Cellulosomes Revealed by Comparative Genomics.</title>
        <authorList>
            <consortium name="DOE Joint Genome Institute"/>
            <person name="Haitjema C.H."/>
            <person name="Gilmore S.P."/>
            <person name="Henske J.K."/>
            <person name="Solomon K.V."/>
            <person name="De Groot R."/>
            <person name="Kuo A."/>
            <person name="Mondo S.J."/>
            <person name="Salamov A.A."/>
            <person name="Labutti K."/>
            <person name="Zhao Z."/>
            <person name="Chiniquy J."/>
            <person name="Barry K."/>
            <person name="Brewer H.M."/>
            <person name="Purvine S.O."/>
            <person name="Wright A.T."/>
            <person name="Boxma B."/>
            <person name="Van Alen T."/>
            <person name="Hackstein J.H."/>
            <person name="Baker S.E."/>
            <person name="Grigoriev I.V."/>
            <person name="O'Malley M.A."/>
        </authorList>
    </citation>
    <scope>NUCLEOTIDE SEQUENCE [LARGE SCALE GENOMIC DNA]</scope>
    <source>
        <strain evidence="1 2">G1</strain>
    </source>
</reference>
<evidence type="ECO:0000313" key="1">
    <source>
        <dbReference type="EMBL" id="ORY20024.1"/>
    </source>
</evidence>
<dbReference type="EMBL" id="MCOG01000306">
    <property type="protein sequence ID" value="ORY20024.1"/>
    <property type="molecule type" value="Genomic_DNA"/>
</dbReference>
<dbReference type="Proteomes" id="UP000193920">
    <property type="component" value="Unassembled WGS sequence"/>
</dbReference>